<dbReference type="PANTHER" id="PTHR11071">
    <property type="entry name" value="PEPTIDYL-PROLYL CIS-TRANS ISOMERASE"/>
    <property type="match status" value="1"/>
</dbReference>
<dbReference type="Gene3D" id="2.40.100.10">
    <property type="entry name" value="Cyclophilin-like"/>
    <property type="match status" value="1"/>
</dbReference>
<evidence type="ECO:0000256" key="2">
    <source>
        <dbReference type="ARBA" id="ARBA00013194"/>
    </source>
</evidence>
<accession>A0AAD7HN95</accession>
<feature type="domain" description="PPIase cyclophilin-type" evidence="5">
    <location>
        <begin position="48"/>
        <end position="98"/>
    </location>
</feature>
<proteinExistence type="predicted"/>
<protein>
    <recommendedName>
        <fullName evidence="2">peptidylprolyl isomerase</fullName>
        <ecNumber evidence="2">5.2.1.8</ecNumber>
    </recommendedName>
</protein>
<dbReference type="GO" id="GO:0005737">
    <property type="term" value="C:cytoplasm"/>
    <property type="evidence" value="ECO:0007669"/>
    <property type="project" value="TreeGrafter"/>
</dbReference>
<keyword evidence="3" id="KW-0697">Rotamase</keyword>
<comment type="caution">
    <text evidence="6">The sequence shown here is derived from an EMBL/GenBank/DDBJ whole genome shotgun (WGS) entry which is preliminary data.</text>
</comment>
<evidence type="ECO:0000313" key="6">
    <source>
        <dbReference type="EMBL" id="KAJ7723769.1"/>
    </source>
</evidence>
<dbReference type="AlphaFoldDB" id="A0AAD7HN95"/>
<dbReference type="EC" id="5.2.1.8" evidence="2"/>
<reference evidence="6" key="1">
    <citation type="submission" date="2023-03" db="EMBL/GenBank/DDBJ databases">
        <title>Massive genome expansion in bonnet fungi (Mycena s.s.) driven by repeated elements and novel gene families across ecological guilds.</title>
        <authorList>
            <consortium name="Lawrence Berkeley National Laboratory"/>
            <person name="Harder C.B."/>
            <person name="Miyauchi S."/>
            <person name="Viragh M."/>
            <person name="Kuo A."/>
            <person name="Thoen E."/>
            <person name="Andreopoulos B."/>
            <person name="Lu D."/>
            <person name="Skrede I."/>
            <person name="Drula E."/>
            <person name="Henrissat B."/>
            <person name="Morin E."/>
            <person name="Kohler A."/>
            <person name="Barry K."/>
            <person name="LaButti K."/>
            <person name="Morin E."/>
            <person name="Salamov A."/>
            <person name="Lipzen A."/>
            <person name="Mereny Z."/>
            <person name="Hegedus B."/>
            <person name="Baldrian P."/>
            <person name="Stursova M."/>
            <person name="Weitz H."/>
            <person name="Taylor A."/>
            <person name="Grigoriev I.V."/>
            <person name="Nagy L.G."/>
            <person name="Martin F."/>
            <person name="Kauserud H."/>
        </authorList>
    </citation>
    <scope>NUCLEOTIDE SEQUENCE</scope>
    <source>
        <strain evidence="6">CBHHK182m</strain>
    </source>
</reference>
<name>A0AAD7HN95_9AGAR</name>
<organism evidence="6 7">
    <name type="scientific">Mycena metata</name>
    <dbReference type="NCBI Taxonomy" id="1033252"/>
    <lineage>
        <taxon>Eukaryota</taxon>
        <taxon>Fungi</taxon>
        <taxon>Dikarya</taxon>
        <taxon>Basidiomycota</taxon>
        <taxon>Agaricomycotina</taxon>
        <taxon>Agaricomycetes</taxon>
        <taxon>Agaricomycetidae</taxon>
        <taxon>Agaricales</taxon>
        <taxon>Marasmiineae</taxon>
        <taxon>Mycenaceae</taxon>
        <taxon>Mycena</taxon>
    </lineage>
</organism>
<keyword evidence="4" id="KW-0413">Isomerase</keyword>
<evidence type="ECO:0000313" key="7">
    <source>
        <dbReference type="Proteomes" id="UP001215598"/>
    </source>
</evidence>
<dbReference type="PANTHER" id="PTHR11071:SF561">
    <property type="entry name" value="PEPTIDYL-PROLYL CIS-TRANS ISOMERASE D-RELATED"/>
    <property type="match status" value="1"/>
</dbReference>
<sequence length="111" mass="12026">MAGHDLGVIAIHVLDLVYDSQPLRFHAPTPLLIGRLIFQLDPVPGLVNICQNFTALCTSETGQCKSNPQKKLHYMGCPIHRVVRSFVVQGGDVTHRDSSSGEVCLDISSGS</sequence>
<keyword evidence="7" id="KW-1185">Reference proteome</keyword>
<dbReference type="EMBL" id="JARKIB010000208">
    <property type="protein sequence ID" value="KAJ7723769.1"/>
    <property type="molecule type" value="Genomic_DNA"/>
</dbReference>
<evidence type="ECO:0000256" key="3">
    <source>
        <dbReference type="ARBA" id="ARBA00023110"/>
    </source>
</evidence>
<dbReference type="GO" id="GO:0006457">
    <property type="term" value="P:protein folding"/>
    <property type="evidence" value="ECO:0007669"/>
    <property type="project" value="TreeGrafter"/>
</dbReference>
<dbReference type="InterPro" id="IPR029000">
    <property type="entry name" value="Cyclophilin-like_dom_sf"/>
</dbReference>
<evidence type="ECO:0000256" key="4">
    <source>
        <dbReference type="ARBA" id="ARBA00023235"/>
    </source>
</evidence>
<evidence type="ECO:0000259" key="5">
    <source>
        <dbReference type="Pfam" id="PF00160"/>
    </source>
</evidence>
<dbReference type="GO" id="GO:0003755">
    <property type="term" value="F:peptidyl-prolyl cis-trans isomerase activity"/>
    <property type="evidence" value="ECO:0007669"/>
    <property type="project" value="UniProtKB-KW"/>
</dbReference>
<dbReference type="GO" id="GO:0016018">
    <property type="term" value="F:cyclosporin A binding"/>
    <property type="evidence" value="ECO:0007669"/>
    <property type="project" value="TreeGrafter"/>
</dbReference>
<evidence type="ECO:0000256" key="1">
    <source>
        <dbReference type="ARBA" id="ARBA00000971"/>
    </source>
</evidence>
<dbReference type="Proteomes" id="UP001215598">
    <property type="component" value="Unassembled WGS sequence"/>
</dbReference>
<gene>
    <name evidence="6" type="ORF">B0H16DRAFT_1737036</name>
</gene>
<dbReference type="Pfam" id="PF00160">
    <property type="entry name" value="Pro_isomerase"/>
    <property type="match status" value="1"/>
</dbReference>
<comment type="catalytic activity">
    <reaction evidence="1">
        <text>[protein]-peptidylproline (omega=180) = [protein]-peptidylproline (omega=0)</text>
        <dbReference type="Rhea" id="RHEA:16237"/>
        <dbReference type="Rhea" id="RHEA-COMP:10747"/>
        <dbReference type="Rhea" id="RHEA-COMP:10748"/>
        <dbReference type="ChEBI" id="CHEBI:83833"/>
        <dbReference type="ChEBI" id="CHEBI:83834"/>
        <dbReference type="EC" id="5.2.1.8"/>
    </reaction>
</comment>
<dbReference type="InterPro" id="IPR002130">
    <property type="entry name" value="Cyclophilin-type_PPIase_dom"/>
</dbReference>
<dbReference type="SUPFAM" id="SSF50891">
    <property type="entry name" value="Cyclophilin-like"/>
    <property type="match status" value="1"/>
</dbReference>